<reference evidence="1 2" key="1">
    <citation type="submission" date="2019-11" db="EMBL/GenBank/DDBJ databases">
        <title>Whole genome sequence of Oryza granulata.</title>
        <authorList>
            <person name="Li W."/>
        </authorList>
    </citation>
    <scope>NUCLEOTIDE SEQUENCE [LARGE SCALE GENOMIC DNA]</scope>
    <source>
        <strain evidence="2">cv. Menghai</strain>
        <tissue evidence="1">Leaf</tissue>
    </source>
</reference>
<proteinExistence type="predicted"/>
<sequence length="66" mass="7586">MLLQGSSTIFASVTPWLDLNLRPCSPGLELDLCSCRPRVKIDLHPRHRKLKFDLPCDAPRLLLDFR</sequence>
<keyword evidence="2" id="KW-1185">Reference proteome</keyword>
<evidence type="ECO:0000313" key="1">
    <source>
        <dbReference type="EMBL" id="KAF0915752.1"/>
    </source>
</evidence>
<evidence type="ECO:0000313" key="2">
    <source>
        <dbReference type="Proteomes" id="UP000479710"/>
    </source>
</evidence>
<name>A0A6G1DU70_9ORYZ</name>
<dbReference type="Proteomes" id="UP000479710">
    <property type="component" value="Unassembled WGS sequence"/>
</dbReference>
<gene>
    <name evidence="1" type="ORF">E2562_038639</name>
</gene>
<organism evidence="1 2">
    <name type="scientific">Oryza meyeriana var. granulata</name>
    <dbReference type="NCBI Taxonomy" id="110450"/>
    <lineage>
        <taxon>Eukaryota</taxon>
        <taxon>Viridiplantae</taxon>
        <taxon>Streptophyta</taxon>
        <taxon>Embryophyta</taxon>
        <taxon>Tracheophyta</taxon>
        <taxon>Spermatophyta</taxon>
        <taxon>Magnoliopsida</taxon>
        <taxon>Liliopsida</taxon>
        <taxon>Poales</taxon>
        <taxon>Poaceae</taxon>
        <taxon>BOP clade</taxon>
        <taxon>Oryzoideae</taxon>
        <taxon>Oryzeae</taxon>
        <taxon>Oryzinae</taxon>
        <taxon>Oryza</taxon>
        <taxon>Oryza meyeriana</taxon>
    </lineage>
</organism>
<protein>
    <submittedName>
        <fullName evidence="1">Uncharacterized protein</fullName>
    </submittedName>
</protein>
<comment type="caution">
    <text evidence="1">The sequence shown here is derived from an EMBL/GenBank/DDBJ whole genome shotgun (WGS) entry which is preliminary data.</text>
</comment>
<accession>A0A6G1DU70</accession>
<dbReference type="AlphaFoldDB" id="A0A6G1DU70"/>
<dbReference type="EMBL" id="SPHZ02000006">
    <property type="protein sequence ID" value="KAF0915752.1"/>
    <property type="molecule type" value="Genomic_DNA"/>
</dbReference>